<dbReference type="InterPro" id="IPR028098">
    <property type="entry name" value="Glyco_trans_4-like_N"/>
</dbReference>
<name>A0ABS8LYY9_9FLAO</name>
<gene>
    <name evidence="4" type="ORF">LNQ34_08405</name>
</gene>
<dbReference type="Gene3D" id="3.40.50.2000">
    <property type="entry name" value="Glycogen Phosphorylase B"/>
    <property type="match status" value="2"/>
</dbReference>
<sequence>MKLVIDIRLINASGIGTYLKNVIPGILQNFDEVLVLGNTKEIEYFEWSKKIKIIEFNAKVYSLKEQFQYPKIIPSCDVLWCPHFNTPLLPVKAQKTVTTIHDVYHLTSEASISQLKRKYARILFQNAVKKASLIFTVSEFSKTEILKYTKADSQKIDVVYCGVNKLLFENSEAKHDFKLPDNYILYVGNIKPHKNLIVLLKAYNALSEEFRLKYKLVFIGKKDGFLTQDNDIHSFIKNNNLQKDITFTGYVNDSEIPHIYHNANLFVFPSLYEGFGLPILEALATGTKVLSSNAASLPEIGGEAVVYFDPKDDVGLGKLIQDTIVDSSKGKFLSAEAHKQLEKFTWEKSIKKHLNAFKKLE</sequence>
<feature type="domain" description="Glycosyl transferase family 1" evidence="2">
    <location>
        <begin position="169"/>
        <end position="329"/>
    </location>
</feature>
<organism evidence="4 5">
    <name type="scientific">Flavobacterium lipolyticum</name>
    <dbReference type="NCBI Taxonomy" id="2893754"/>
    <lineage>
        <taxon>Bacteria</taxon>
        <taxon>Pseudomonadati</taxon>
        <taxon>Bacteroidota</taxon>
        <taxon>Flavobacteriia</taxon>
        <taxon>Flavobacteriales</taxon>
        <taxon>Flavobacteriaceae</taxon>
        <taxon>Flavobacterium</taxon>
    </lineage>
</organism>
<evidence type="ECO:0000259" key="2">
    <source>
        <dbReference type="Pfam" id="PF00534"/>
    </source>
</evidence>
<proteinExistence type="predicted"/>
<dbReference type="Proteomes" id="UP001430700">
    <property type="component" value="Unassembled WGS sequence"/>
</dbReference>
<feature type="domain" description="Glycosyltransferase subfamily 4-like N-terminal" evidence="3">
    <location>
        <begin position="14"/>
        <end position="164"/>
    </location>
</feature>
<dbReference type="PANTHER" id="PTHR46401:SF2">
    <property type="entry name" value="GLYCOSYLTRANSFERASE WBBK-RELATED"/>
    <property type="match status" value="1"/>
</dbReference>
<evidence type="ECO:0000313" key="5">
    <source>
        <dbReference type="Proteomes" id="UP001430700"/>
    </source>
</evidence>
<reference evidence="4" key="1">
    <citation type="submission" date="2021-11" db="EMBL/GenBank/DDBJ databases">
        <title>Description of novel Flavobacterium species.</title>
        <authorList>
            <person name="Saticioglu I.B."/>
            <person name="Ay H."/>
            <person name="Altun S."/>
            <person name="Duman M."/>
        </authorList>
    </citation>
    <scope>NUCLEOTIDE SEQUENCE</scope>
    <source>
        <strain evidence="4">F-126</strain>
    </source>
</reference>
<comment type="caution">
    <text evidence="4">The sequence shown here is derived from an EMBL/GenBank/DDBJ whole genome shotgun (WGS) entry which is preliminary data.</text>
</comment>
<dbReference type="Pfam" id="PF00534">
    <property type="entry name" value="Glycos_transf_1"/>
    <property type="match status" value="1"/>
</dbReference>
<dbReference type="Pfam" id="PF13439">
    <property type="entry name" value="Glyco_transf_4"/>
    <property type="match status" value="1"/>
</dbReference>
<keyword evidence="5" id="KW-1185">Reference proteome</keyword>
<evidence type="ECO:0000259" key="3">
    <source>
        <dbReference type="Pfam" id="PF13439"/>
    </source>
</evidence>
<evidence type="ECO:0000313" key="4">
    <source>
        <dbReference type="EMBL" id="MCC9017791.1"/>
    </source>
</evidence>
<protein>
    <submittedName>
        <fullName evidence="4">Glycosyltransferase family 4 protein</fullName>
    </submittedName>
</protein>
<dbReference type="CDD" id="cd03809">
    <property type="entry name" value="GT4_MtfB-like"/>
    <property type="match status" value="1"/>
</dbReference>
<dbReference type="SUPFAM" id="SSF53756">
    <property type="entry name" value="UDP-Glycosyltransferase/glycogen phosphorylase"/>
    <property type="match status" value="1"/>
</dbReference>
<dbReference type="InterPro" id="IPR001296">
    <property type="entry name" value="Glyco_trans_1"/>
</dbReference>
<dbReference type="RefSeq" id="WP_229999236.1">
    <property type="nucleotide sequence ID" value="NZ_JAJJMN010000001.1"/>
</dbReference>
<keyword evidence="1" id="KW-0808">Transferase</keyword>
<dbReference type="EMBL" id="JAJJMN010000001">
    <property type="protein sequence ID" value="MCC9017791.1"/>
    <property type="molecule type" value="Genomic_DNA"/>
</dbReference>
<evidence type="ECO:0000256" key="1">
    <source>
        <dbReference type="ARBA" id="ARBA00022679"/>
    </source>
</evidence>
<accession>A0ABS8LYY9</accession>
<dbReference type="PANTHER" id="PTHR46401">
    <property type="entry name" value="GLYCOSYLTRANSFERASE WBBK-RELATED"/>
    <property type="match status" value="1"/>
</dbReference>